<reference evidence="2 3" key="1">
    <citation type="submission" date="2016-10" db="EMBL/GenBank/DDBJ databases">
        <authorList>
            <person name="de Groot N.N."/>
        </authorList>
    </citation>
    <scope>NUCLEOTIDE SEQUENCE [LARGE SCALE GENOMIC DNA]</scope>
    <source>
        <strain evidence="2 3">DSM 22274</strain>
    </source>
</reference>
<evidence type="ECO:0000313" key="2">
    <source>
        <dbReference type="EMBL" id="SEE93171.1"/>
    </source>
</evidence>
<dbReference type="InterPro" id="IPR043129">
    <property type="entry name" value="ATPase_NBD"/>
</dbReference>
<evidence type="ECO:0000313" key="3">
    <source>
        <dbReference type="Proteomes" id="UP000182725"/>
    </source>
</evidence>
<accession>A0A1H5MX12</accession>
<gene>
    <name evidence="2" type="ORF">SAMN04489740_3160</name>
</gene>
<feature type="domain" description="ATPase BadF/BadG/BcrA/BcrD type" evidence="1">
    <location>
        <begin position="10"/>
        <end position="320"/>
    </location>
</feature>
<protein>
    <submittedName>
        <fullName evidence="2">BadF-type ATPase</fullName>
    </submittedName>
</protein>
<dbReference type="EMBL" id="FNTV01000001">
    <property type="protein sequence ID" value="SEE93171.1"/>
    <property type="molecule type" value="Genomic_DNA"/>
</dbReference>
<dbReference type="InterPro" id="IPR052519">
    <property type="entry name" value="Euk-type_GlcNAc_Kinase"/>
</dbReference>
<dbReference type="SUPFAM" id="SSF53067">
    <property type="entry name" value="Actin-like ATPase domain"/>
    <property type="match status" value="2"/>
</dbReference>
<evidence type="ECO:0000259" key="1">
    <source>
        <dbReference type="Pfam" id="PF01869"/>
    </source>
</evidence>
<dbReference type="InterPro" id="IPR002731">
    <property type="entry name" value="ATPase_BadF"/>
</dbReference>
<name>A0A1H5MX12_9MICC</name>
<dbReference type="Pfam" id="PF01869">
    <property type="entry name" value="BcrAD_BadFG"/>
    <property type="match status" value="1"/>
</dbReference>
<proteinExistence type="predicted"/>
<dbReference type="PANTHER" id="PTHR43190:SF3">
    <property type="entry name" value="N-ACETYL-D-GLUCOSAMINE KINASE"/>
    <property type="match status" value="1"/>
</dbReference>
<dbReference type="AlphaFoldDB" id="A0A1H5MX12"/>
<dbReference type="Gene3D" id="3.30.420.40">
    <property type="match status" value="2"/>
</dbReference>
<sequence>MVTMLNFLAIDAGGTSTRAIFLDASGRCVGYGTAGGGNPVSRGIGPALDALIEASGKALSGTREVPSQALVAMAGASLELPTNPYRTRFLTLGLTGTVMIESDLLAAFYSGTFHDDGLALIAGTGAVGARIAGGQLAEVADGTGWLLGDAGSGFWIGQEVARAVAAALDGRGPATSLTDLVMAELAIDVDPLARAHGRLRTQQQLILKVYERSAIELSRFAPLVFVAKNDAVAQDIVERAATALAQTLQAVSPNSTASEGPGADYGDGHGTELPLVFGGSVLTKGGSVAAAVARMVATTDTVNTTKPVLVHDGAVGAAVLVLKRHGVEVDAGVFTRIQESLAALRG</sequence>
<organism evidence="2 3">
    <name type="scientific">Arthrobacter alpinus</name>
    <dbReference type="NCBI Taxonomy" id="656366"/>
    <lineage>
        <taxon>Bacteria</taxon>
        <taxon>Bacillati</taxon>
        <taxon>Actinomycetota</taxon>
        <taxon>Actinomycetes</taxon>
        <taxon>Micrococcales</taxon>
        <taxon>Micrococcaceae</taxon>
        <taxon>Arthrobacter</taxon>
    </lineage>
</organism>
<dbReference type="Proteomes" id="UP000182725">
    <property type="component" value="Unassembled WGS sequence"/>
</dbReference>
<dbReference type="PANTHER" id="PTHR43190">
    <property type="entry name" value="N-ACETYL-D-GLUCOSAMINE KINASE"/>
    <property type="match status" value="1"/>
</dbReference>